<evidence type="ECO:0000313" key="7">
    <source>
        <dbReference type="Proteomes" id="UP000051236"/>
    </source>
</evidence>
<gene>
    <name evidence="6" type="ORF">FC83_GL002872</name>
</gene>
<dbReference type="PANTHER" id="PTHR42734:SF6">
    <property type="entry name" value="MOLYBDATE IMPORT ATP-BINDING PROTEIN MOLC"/>
    <property type="match status" value="1"/>
</dbReference>
<evidence type="ECO:0000313" key="6">
    <source>
        <dbReference type="EMBL" id="KRM33305.1"/>
    </source>
</evidence>
<evidence type="ECO:0000256" key="3">
    <source>
        <dbReference type="ARBA" id="ARBA00022741"/>
    </source>
</evidence>
<dbReference type="STRING" id="1423734.FC83_GL002872"/>
<keyword evidence="2" id="KW-0813">Transport</keyword>
<keyword evidence="3" id="KW-0547">Nucleotide-binding</keyword>
<dbReference type="PROSITE" id="PS50893">
    <property type="entry name" value="ABC_TRANSPORTER_2"/>
    <property type="match status" value="1"/>
</dbReference>
<dbReference type="AlphaFoldDB" id="X0PFX7"/>
<name>X0PFX7_9LACO</name>
<evidence type="ECO:0000256" key="1">
    <source>
        <dbReference type="ARBA" id="ARBA00005417"/>
    </source>
</evidence>
<dbReference type="InterPro" id="IPR027417">
    <property type="entry name" value="P-loop_NTPase"/>
</dbReference>
<dbReference type="eggNOG" id="COG1120">
    <property type="taxonomic scope" value="Bacteria"/>
</dbReference>
<dbReference type="EMBL" id="AZGA01000054">
    <property type="protein sequence ID" value="KRM33305.1"/>
    <property type="molecule type" value="Genomic_DNA"/>
</dbReference>
<dbReference type="FunFam" id="3.40.50.300:FF:000134">
    <property type="entry name" value="Iron-enterobactin ABC transporter ATP-binding protein"/>
    <property type="match status" value="1"/>
</dbReference>
<dbReference type="SUPFAM" id="SSF52540">
    <property type="entry name" value="P-loop containing nucleoside triphosphate hydrolases"/>
    <property type="match status" value="1"/>
</dbReference>
<dbReference type="SMART" id="SM00382">
    <property type="entry name" value="AAA"/>
    <property type="match status" value="1"/>
</dbReference>
<evidence type="ECO:0000259" key="5">
    <source>
        <dbReference type="PROSITE" id="PS50893"/>
    </source>
</evidence>
<dbReference type="OrthoDB" id="9806726at2"/>
<feature type="domain" description="ABC transporter" evidence="5">
    <location>
        <begin position="2"/>
        <end position="236"/>
    </location>
</feature>
<comment type="caution">
    <text evidence="6">The sequence shown here is derived from an EMBL/GenBank/DDBJ whole genome shotgun (WGS) entry which is preliminary data.</text>
</comment>
<dbReference type="CDD" id="cd03214">
    <property type="entry name" value="ABC_Iron-Siderophores_B12_Hemin"/>
    <property type="match status" value="1"/>
</dbReference>
<organism evidence="6 7">
    <name type="scientific">Agrilactobacillus composti DSM 18527 = JCM 14202</name>
    <dbReference type="NCBI Taxonomy" id="1423734"/>
    <lineage>
        <taxon>Bacteria</taxon>
        <taxon>Bacillati</taxon>
        <taxon>Bacillota</taxon>
        <taxon>Bacilli</taxon>
        <taxon>Lactobacillales</taxon>
        <taxon>Lactobacillaceae</taxon>
        <taxon>Agrilactobacillus</taxon>
    </lineage>
</organism>
<evidence type="ECO:0000256" key="2">
    <source>
        <dbReference type="ARBA" id="ARBA00022448"/>
    </source>
</evidence>
<dbReference type="InterPro" id="IPR017871">
    <property type="entry name" value="ABC_transporter-like_CS"/>
</dbReference>
<dbReference type="GO" id="GO:0005524">
    <property type="term" value="F:ATP binding"/>
    <property type="evidence" value="ECO:0007669"/>
    <property type="project" value="UniProtKB-KW"/>
</dbReference>
<dbReference type="PROSITE" id="PS00211">
    <property type="entry name" value="ABC_TRANSPORTER_1"/>
    <property type="match status" value="1"/>
</dbReference>
<dbReference type="Pfam" id="PF00005">
    <property type="entry name" value="ABC_tran"/>
    <property type="match status" value="1"/>
</dbReference>
<keyword evidence="4 6" id="KW-0067">ATP-binding</keyword>
<dbReference type="PANTHER" id="PTHR42734">
    <property type="entry name" value="METAL TRANSPORT SYSTEM ATP-BINDING PROTEIN TM_0124-RELATED"/>
    <property type="match status" value="1"/>
</dbReference>
<dbReference type="GO" id="GO:0016887">
    <property type="term" value="F:ATP hydrolysis activity"/>
    <property type="evidence" value="ECO:0007669"/>
    <property type="project" value="InterPro"/>
</dbReference>
<protein>
    <submittedName>
        <fullName evidence="6">Iron(III) ABC transporter ATP-binding component</fullName>
    </submittedName>
</protein>
<accession>X0PFX7</accession>
<dbReference type="InterPro" id="IPR050153">
    <property type="entry name" value="Metal_Ion_Import_ABC"/>
</dbReference>
<dbReference type="Gene3D" id="3.40.50.300">
    <property type="entry name" value="P-loop containing nucleotide triphosphate hydrolases"/>
    <property type="match status" value="1"/>
</dbReference>
<dbReference type="InterPro" id="IPR003439">
    <property type="entry name" value="ABC_transporter-like_ATP-bd"/>
</dbReference>
<evidence type="ECO:0000256" key="4">
    <source>
        <dbReference type="ARBA" id="ARBA00022840"/>
    </source>
</evidence>
<dbReference type="Proteomes" id="UP000051236">
    <property type="component" value="Unassembled WGS sequence"/>
</dbReference>
<dbReference type="RefSeq" id="WP_035454097.1">
    <property type="nucleotide sequence ID" value="NZ_AZGA01000054.1"/>
</dbReference>
<dbReference type="PATRIC" id="fig|1423734.3.peg.2922"/>
<reference evidence="6 7" key="1">
    <citation type="journal article" date="2015" name="Genome Announc.">
        <title>Expanding the biotechnology potential of lactobacilli through comparative genomics of 213 strains and associated genera.</title>
        <authorList>
            <person name="Sun Z."/>
            <person name="Harris H.M."/>
            <person name="McCann A."/>
            <person name="Guo C."/>
            <person name="Argimon S."/>
            <person name="Zhang W."/>
            <person name="Yang X."/>
            <person name="Jeffery I.B."/>
            <person name="Cooney J.C."/>
            <person name="Kagawa T.F."/>
            <person name="Liu W."/>
            <person name="Song Y."/>
            <person name="Salvetti E."/>
            <person name="Wrobel A."/>
            <person name="Rasinkangas P."/>
            <person name="Parkhill J."/>
            <person name="Rea M.C."/>
            <person name="O'Sullivan O."/>
            <person name="Ritari J."/>
            <person name="Douillard F.P."/>
            <person name="Paul Ross R."/>
            <person name="Yang R."/>
            <person name="Briner A.E."/>
            <person name="Felis G.E."/>
            <person name="de Vos W.M."/>
            <person name="Barrangou R."/>
            <person name="Klaenhammer T.R."/>
            <person name="Caufield P.W."/>
            <person name="Cui Y."/>
            <person name="Zhang H."/>
            <person name="O'Toole P.W."/>
        </authorList>
    </citation>
    <scope>NUCLEOTIDE SEQUENCE [LARGE SCALE GENOMIC DNA]</scope>
    <source>
        <strain evidence="6 7">DSM 18527</strain>
    </source>
</reference>
<dbReference type="InterPro" id="IPR003593">
    <property type="entry name" value="AAA+_ATPase"/>
</dbReference>
<keyword evidence="7" id="KW-1185">Reference proteome</keyword>
<proteinExistence type="inferred from homology"/>
<comment type="similarity">
    <text evidence="1">Belongs to the ABC transporter superfamily.</text>
</comment>
<sequence>MLTLKDVSVHFGKKQVLKNISFNLDFGQSVCLLGQNGAGKTTLFRTILNTIAYSGQVLINDQPTKALSRIQLAQKIAYIPQNHEVPVDFTVFEMVLLGTTAKLKTFQQPGPKEVAQAKAALNRLGIAHLQDMPFSQISGGEQQLVTIARSLAQNSRVIIMDEPCANLDFGNQTLVLEMIRQLTQQGLLILQSTHDPNQALRYADQILLLESGHLSSGAPKEILTSARLSALYGMPVQVFQVTVDGEEIQFCLAKKGGLPHVANL</sequence>